<feature type="signal peptide" evidence="1">
    <location>
        <begin position="1"/>
        <end position="23"/>
    </location>
</feature>
<evidence type="ECO:0000313" key="3">
    <source>
        <dbReference type="Proteomes" id="UP000663570"/>
    </source>
</evidence>
<proteinExistence type="predicted"/>
<protein>
    <recommendedName>
        <fullName evidence="4">Rap1a immunity protein domain-containing protein</fullName>
    </recommendedName>
</protein>
<sequence length="139" mass="14892">MRLTVRVALVLTGLLLGQTAASAHGVHTSPPLAINEDGPLAGGAREALSCDGEISDSVFEYDLCLDSRWPAVEPSADARLGFWLIATLRAYGAAENGYPDAQTYLAHYRERLDATQRETRAPVVQALCQALALRCPLGL</sequence>
<keyword evidence="1" id="KW-0732">Signal</keyword>
<reference evidence="2 3" key="1">
    <citation type="submission" date="2021-02" db="EMBL/GenBank/DDBJ databases">
        <title>Niveibacterium changnyeongensis HC41.</title>
        <authorList>
            <person name="Kang M."/>
        </authorList>
    </citation>
    <scope>NUCLEOTIDE SEQUENCE [LARGE SCALE GENOMIC DNA]</scope>
    <source>
        <strain evidence="2 3">HC41</strain>
    </source>
</reference>
<dbReference type="EMBL" id="CP071060">
    <property type="protein sequence ID" value="QSI78607.1"/>
    <property type="molecule type" value="Genomic_DNA"/>
</dbReference>
<feature type="chain" id="PRO_5046326940" description="Rap1a immunity protein domain-containing protein" evidence="1">
    <location>
        <begin position="24"/>
        <end position="139"/>
    </location>
</feature>
<gene>
    <name evidence="2" type="ORF">JY500_08380</name>
</gene>
<evidence type="ECO:0000313" key="2">
    <source>
        <dbReference type="EMBL" id="QSI78607.1"/>
    </source>
</evidence>
<organism evidence="2 3">
    <name type="scientific">Niveibacterium microcysteis</name>
    <dbReference type="NCBI Taxonomy" id="2811415"/>
    <lineage>
        <taxon>Bacteria</taxon>
        <taxon>Pseudomonadati</taxon>
        <taxon>Pseudomonadota</taxon>
        <taxon>Betaproteobacteria</taxon>
        <taxon>Rhodocyclales</taxon>
        <taxon>Rhodocyclaceae</taxon>
        <taxon>Niveibacterium</taxon>
    </lineage>
</organism>
<evidence type="ECO:0000256" key="1">
    <source>
        <dbReference type="SAM" id="SignalP"/>
    </source>
</evidence>
<name>A0ABX7MA49_9RHOO</name>
<dbReference type="RefSeq" id="WP_206256001.1">
    <property type="nucleotide sequence ID" value="NZ_CP071060.1"/>
</dbReference>
<evidence type="ECO:0008006" key="4">
    <source>
        <dbReference type="Google" id="ProtNLM"/>
    </source>
</evidence>
<keyword evidence="3" id="KW-1185">Reference proteome</keyword>
<dbReference type="Proteomes" id="UP000663570">
    <property type="component" value="Chromosome"/>
</dbReference>
<accession>A0ABX7MA49</accession>